<evidence type="ECO:0000256" key="4">
    <source>
        <dbReference type="ARBA" id="ARBA00023136"/>
    </source>
</evidence>
<keyword evidence="8" id="KW-1185">Reference proteome</keyword>
<feature type="transmembrane region" description="Helical" evidence="5">
    <location>
        <begin position="207"/>
        <end position="226"/>
    </location>
</feature>
<feature type="transmembrane region" description="Helical" evidence="5">
    <location>
        <begin position="30"/>
        <end position="49"/>
    </location>
</feature>
<feature type="transmembrane region" description="Helical" evidence="5">
    <location>
        <begin position="87"/>
        <end position="105"/>
    </location>
</feature>
<evidence type="ECO:0000256" key="5">
    <source>
        <dbReference type="SAM" id="Phobius"/>
    </source>
</evidence>
<name>A0ABT3FYN7_9BACT</name>
<organism evidence="7 8">
    <name type="scientific">Luteolibacter rhizosphaerae</name>
    <dbReference type="NCBI Taxonomy" id="2989719"/>
    <lineage>
        <taxon>Bacteria</taxon>
        <taxon>Pseudomonadati</taxon>
        <taxon>Verrucomicrobiota</taxon>
        <taxon>Verrucomicrobiia</taxon>
        <taxon>Verrucomicrobiales</taxon>
        <taxon>Verrucomicrobiaceae</taxon>
        <taxon>Luteolibacter</taxon>
    </lineage>
</organism>
<keyword evidence="7" id="KW-0436">Ligase</keyword>
<dbReference type="SUPFAM" id="SSF48452">
    <property type="entry name" value="TPR-like"/>
    <property type="match status" value="1"/>
</dbReference>
<keyword evidence="4 5" id="KW-0472">Membrane</keyword>
<feature type="transmembrane region" description="Helical" evidence="5">
    <location>
        <begin position="428"/>
        <end position="451"/>
    </location>
</feature>
<dbReference type="PANTHER" id="PTHR37422">
    <property type="entry name" value="TEICHURONIC ACID BIOSYNTHESIS PROTEIN TUAE"/>
    <property type="match status" value="1"/>
</dbReference>
<proteinExistence type="predicted"/>
<keyword evidence="3 5" id="KW-1133">Transmembrane helix</keyword>
<evidence type="ECO:0000256" key="2">
    <source>
        <dbReference type="ARBA" id="ARBA00022692"/>
    </source>
</evidence>
<keyword evidence="2 5" id="KW-0812">Transmembrane</keyword>
<sequence>MQFVSGLFIASALALAVAFGGQTLDYTWGPALTALAAALLTACSGAIGLKERGKGTWIALTFLALAWGWVLWRCWGSPVREFARSDALLVAGMMASFCWALLAAPAGAAVRLLMAALAVLGIVDLVLALQQRGDPSVAWPFQHRPATFPSGLFGHYNHLADFSLVSAVFLSARAFLAKDSLAERLLQALGALASVACIFLSGSRGGMLSLCVAAGTLLALSALAAWREKSKKRVVLGIATLAMPLVLAAVAVPTMKHFQERRGITDGNLERFADNRSRLHGYGTAVDLTMDHPVSGGGSRSFGWQKYAAWKPSESGLQPPNDDFVHNELLQAAVDYGWVGAGLIAAAVLVVILCGAAGLMIGESPSPPSLRAIDAMMCGGLAAMVGTLVHSNFSFVTHTIPGAMYLGLALGFALPRRAVDRVDYAARPLLWAGGAMVFLLPFAVILGMFGLRATGAFRELWPVMFGREQLARTSPGLAAEKLNNALAAWPGTELSGMAGHIARDAALRPGLLAADSRDWLSQAADFYGQAKALNPFDPEWPVNRANVLSALGRDDEAEEDYEAAVKLEGGMEGTFRARFYYGRHLYGRWYRAWTKQERPPGQALAAFLKARQLFKEAAELTEAWVRGKEESEMVKGLEETITFLEGAKVLPEPPPGN</sequence>
<feature type="domain" description="O-antigen ligase-related" evidence="6">
    <location>
        <begin position="190"/>
        <end position="344"/>
    </location>
</feature>
<dbReference type="RefSeq" id="WP_264512185.1">
    <property type="nucleotide sequence ID" value="NZ_JAPDDR010000002.1"/>
</dbReference>
<evidence type="ECO:0000313" key="8">
    <source>
        <dbReference type="Proteomes" id="UP001165653"/>
    </source>
</evidence>
<dbReference type="InterPro" id="IPR007016">
    <property type="entry name" value="O-antigen_ligase-rel_domated"/>
</dbReference>
<comment type="caution">
    <text evidence="7">The sequence shown here is derived from an EMBL/GenBank/DDBJ whole genome shotgun (WGS) entry which is preliminary data.</text>
</comment>
<protein>
    <submittedName>
        <fullName evidence="7">O-antigen ligase family protein</fullName>
    </submittedName>
</protein>
<feature type="transmembrane region" description="Helical" evidence="5">
    <location>
        <begin position="395"/>
        <end position="416"/>
    </location>
</feature>
<dbReference type="EMBL" id="JAPDDR010000002">
    <property type="protein sequence ID" value="MCW1912698.1"/>
    <property type="molecule type" value="Genomic_DNA"/>
</dbReference>
<gene>
    <name evidence="7" type="ORF">OJ996_03880</name>
</gene>
<accession>A0ABT3FYN7</accession>
<evidence type="ECO:0000256" key="3">
    <source>
        <dbReference type="ARBA" id="ARBA00022989"/>
    </source>
</evidence>
<feature type="transmembrane region" description="Helical" evidence="5">
    <location>
        <begin position="233"/>
        <end position="252"/>
    </location>
</feature>
<evidence type="ECO:0000259" key="6">
    <source>
        <dbReference type="Pfam" id="PF04932"/>
    </source>
</evidence>
<feature type="transmembrane region" description="Helical" evidence="5">
    <location>
        <begin position="56"/>
        <end position="75"/>
    </location>
</feature>
<comment type="subcellular location">
    <subcellularLocation>
        <location evidence="1">Membrane</location>
        <topology evidence="1">Multi-pass membrane protein</topology>
    </subcellularLocation>
</comment>
<feature type="transmembrane region" description="Helical" evidence="5">
    <location>
        <begin position="336"/>
        <end position="360"/>
    </location>
</feature>
<dbReference type="PANTHER" id="PTHR37422:SF13">
    <property type="entry name" value="LIPOPOLYSACCHARIDE BIOSYNTHESIS PROTEIN PA4999-RELATED"/>
    <property type="match status" value="1"/>
</dbReference>
<evidence type="ECO:0000313" key="7">
    <source>
        <dbReference type="EMBL" id="MCW1912698.1"/>
    </source>
</evidence>
<evidence type="ECO:0000256" key="1">
    <source>
        <dbReference type="ARBA" id="ARBA00004141"/>
    </source>
</evidence>
<reference evidence="7" key="1">
    <citation type="submission" date="2022-10" db="EMBL/GenBank/DDBJ databases">
        <title>Luteolibacter sp. GHJ8, whole genome shotgun sequencing project.</title>
        <authorList>
            <person name="Zhao G."/>
            <person name="Shen L."/>
        </authorList>
    </citation>
    <scope>NUCLEOTIDE SEQUENCE</scope>
    <source>
        <strain evidence="7">GHJ8</strain>
    </source>
</reference>
<dbReference type="InterPro" id="IPR011990">
    <property type="entry name" value="TPR-like_helical_dom_sf"/>
</dbReference>
<dbReference type="Pfam" id="PF04932">
    <property type="entry name" value="Wzy_C"/>
    <property type="match status" value="1"/>
</dbReference>
<dbReference type="Gene3D" id="1.25.40.10">
    <property type="entry name" value="Tetratricopeptide repeat domain"/>
    <property type="match status" value="1"/>
</dbReference>
<dbReference type="InterPro" id="IPR051533">
    <property type="entry name" value="WaaL-like"/>
</dbReference>
<dbReference type="GO" id="GO:0016874">
    <property type="term" value="F:ligase activity"/>
    <property type="evidence" value="ECO:0007669"/>
    <property type="project" value="UniProtKB-KW"/>
</dbReference>
<dbReference type="Proteomes" id="UP001165653">
    <property type="component" value="Unassembled WGS sequence"/>
</dbReference>